<accession>A0ACB7IB14</accession>
<comment type="caution">
    <text evidence="1">The sequence shown here is derived from an EMBL/GenBank/DDBJ whole genome shotgun (WGS) entry which is preliminary data.</text>
</comment>
<evidence type="ECO:0000313" key="1">
    <source>
        <dbReference type="EMBL" id="KAG8661945.1"/>
    </source>
</evidence>
<proteinExistence type="predicted"/>
<gene>
    <name evidence="1" type="ORF">MANES_01G045150v8</name>
</gene>
<keyword evidence="2" id="KW-1185">Reference proteome</keyword>
<dbReference type="EMBL" id="CM004387">
    <property type="protein sequence ID" value="KAG8661945.1"/>
    <property type="molecule type" value="Genomic_DNA"/>
</dbReference>
<name>A0ACB7IB14_MANES</name>
<sequence>MHEVNAVVAENSINELIEEVVNDGGHEDDMIDEVEEANGAVLEVIKENGSHPQDLSMTNIIMPSLFILDVQVVGENVHDESFMIFLPIQEKDFKNALIPKTSIPDMNMSKIQGRIFSKGGNDTDPIG</sequence>
<reference evidence="2" key="1">
    <citation type="journal article" date="2016" name="Nat. Biotechnol.">
        <title>Sequencing wild and cultivated cassava and related species reveals extensive interspecific hybridization and genetic diversity.</title>
        <authorList>
            <person name="Bredeson J.V."/>
            <person name="Lyons J.B."/>
            <person name="Prochnik S.E."/>
            <person name="Wu G.A."/>
            <person name="Ha C.M."/>
            <person name="Edsinger-Gonzales E."/>
            <person name="Grimwood J."/>
            <person name="Schmutz J."/>
            <person name="Rabbi I.Y."/>
            <person name="Egesi C."/>
            <person name="Nauluvula P."/>
            <person name="Lebot V."/>
            <person name="Ndunguru J."/>
            <person name="Mkamilo G."/>
            <person name="Bart R.S."/>
            <person name="Setter T.L."/>
            <person name="Gleadow R.M."/>
            <person name="Kulakow P."/>
            <person name="Ferguson M.E."/>
            <person name="Rounsley S."/>
            <person name="Rokhsar D.S."/>
        </authorList>
    </citation>
    <scope>NUCLEOTIDE SEQUENCE [LARGE SCALE GENOMIC DNA]</scope>
    <source>
        <strain evidence="2">cv. AM560-2</strain>
    </source>
</reference>
<protein>
    <submittedName>
        <fullName evidence="1">Uncharacterized protein</fullName>
    </submittedName>
</protein>
<evidence type="ECO:0000313" key="2">
    <source>
        <dbReference type="Proteomes" id="UP000091857"/>
    </source>
</evidence>
<organism evidence="1 2">
    <name type="scientific">Manihot esculenta</name>
    <name type="common">Cassava</name>
    <name type="synonym">Jatropha manihot</name>
    <dbReference type="NCBI Taxonomy" id="3983"/>
    <lineage>
        <taxon>Eukaryota</taxon>
        <taxon>Viridiplantae</taxon>
        <taxon>Streptophyta</taxon>
        <taxon>Embryophyta</taxon>
        <taxon>Tracheophyta</taxon>
        <taxon>Spermatophyta</taxon>
        <taxon>Magnoliopsida</taxon>
        <taxon>eudicotyledons</taxon>
        <taxon>Gunneridae</taxon>
        <taxon>Pentapetalae</taxon>
        <taxon>rosids</taxon>
        <taxon>fabids</taxon>
        <taxon>Malpighiales</taxon>
        <taxon>Euphorbiaceae</taxon>
        <taxon>Crotonoideae</taxon>
        <taxon>Manihoteae</taxon>
        <taxon>Manihot</taxon>
    </lineage>
</organism>
<dbReference type="Proteomes" id="UP000091857">
    <property type="component" value="Chromosome 1"/>
</dbReference>